<evidence type="ECO:0000313" key="1">
    <source>
        <dbReference type="EMBL" id="EAU42489.1"/>
    </source>
</evidence>
<evidence type="ECO:0000313" key="2">
    <source>
        <dbReference type="Proteomes" id="UP000004310"/>
    </source>
</evidence>
<dbReference type="Proteomes" id="UP000004310">
    <property type="component" value="Unassembled WGS sequence"/>
</dbReference>
<keyword evidence="2" id="KW-1185">Reference proteome</keyword>
<protein>
    <submittedName>
        <fullName evidence="1">Uncharacterized protein</fullName>
    </submittedName>
</protein>
<dbReference type="HOGENOM" id="CLU_2934816_0_0_5"/>
<name>Q0G775_9HYPH</name>
<gene>
    <name evidence="1" type="ORF">FP2506_06606</name>
</gene>
<accession>Q0G775</accession>
<reference evidence="1 2" key="1">
    <citation type="journal article" date="2010" name="J. Bacteriol.">
        <title>Genome sequence of Fulvimarina pelagi HTCC2506T, a Mn(II)-oxidizing alphaproteobacterium possessing an aerobic anoxygenic photosynthetic gene cluster and Xanthorhodopsin.</title>
        <authorList>
            <person name="Kang I."/>
            <person name="Oh H.M."/>
            <person name="Lim S.I."/>
            <person name="Ferriera S."/>
            <person name="Giovannoni S.J."/>
            <person name="Cho J.C."/>
        </authorList>
    </citation>
    <scope>NUCLEOTIDE SEQUENCE [LARGE SCALE GENOMIC DNA]</scope>
    <source>
        <strain evidence="1 2">HTCC2506</strain>
    </source>
</reference>
<dbReference type="AlphaFoldDB" id="Q0G775"/>
<dbReference type="EMBL" id="AATP01000001">
    <property type="protein sequence ID" value="EAU42489.1"/>
    <property type="molecule type" value="Genomic_DNA"/>
</dbReference>
<organism evidence="1 2">
    <name type="scientific">Fulvimarina pelagi HTCC2506</name>
    <dbReference type="NCBI Taxonomy" id="314231"/>
    <lineage>
        <taxon>Bacteria</taxon>
        <taxon>Pseudomonadati</taxon>
        <taxon>Pseudomonadota</taxon>
        <taxon>Alphaproteobacteria</taxon>
        <taxon>Hyphomicrobiales</taxon>
        <taxon>Aurantimonadaceae</taxon>
        <taxon>Fulvimarina</taxon>
    </lineage>
</organism>
<sequence>MFGLEDANVKPYRQGMIPEPEVRPGDNLVGTAANSPGQCIWRRAGSARRFEADCPEGYSF</sequence>
<proteinExistence type="predicted"/>
<comment type="caution">
    <text evidence="1">The sequence shown here is derived from an EMBL/GenBank/DDBJ whole genome shotgun (WGS) entry which is preliminary data.</text>
</comment>